<proteinExistence type="predicted"/>
<protein>
    <submittedName>
        <fullName evidence="4">Uncharacterized protein LOC108559990 isoform X1</fullName>
    </submittedName>
</protein>
<gene>
    <name evidence="4" type="primary">LOC108559990</name>
</gene>
<feature type="region of interest" description="Disordered" evidence="1">
    <location>
        <begin position="176"/>
        <end position="201"/>
    </location>
</feature>
<sequence>MACLILFLAASISQASDTHSPELAKSYRLDIQICGLSTELFPQNETIVLPPQVKAFANALANTIEALATYPFRSSAEIFGVIFRFVGNYLNSTLEFKYTWIFKYADAIGGRVFNMTSSWAPAVLRGFLLVFIPNLDEIGGNLGDAILKLTTTINNPLSAVPGYNFVNGLFGSKNPKPGVATQKPKVTTKKPEGPVENPGVTTEKTGILGWLG</sequence>
<keyword evidence="3" id="KW-1185">Reference proteome</keyword>
<evidence type="ECO:0000313" key="4">
    <source>
        <dbReference type="RefSeq" id="XP_017772884.1"/>
    </source>
</evidence>
<reference evidence="4" key="1">
    <citation type="submission" date="2025-08" db="UniProtKB">
        <authorList>
            <consortium name="RefSeq"/>
        </authorList>
    </citation>
    <scope>IDENTIFICATION</scope>
    <source>
        <tissue evidence="4">Whole Larva</tissue>
    </source>
</reference>
<dbReference type="RefSeq" id="XP_017772884.1">
    <property type="nucleotide sequence ID" value="XM_017917395.1"/>
</dbReference>
<feature type="chain" id="PRO_5047393559" evidence="2">
    <location>
        <begin position="16"/>
        <end position="212"/>
    </location>
</feature>
<organism evidence="3 4">
    <name type="scientific">Nicrophorus vespilloides</name>
    <name type="common">Boreal carrion beetle</name>
    <dbReference type="NCBI Taxonomy" id="110193"/>
    <lineage>
        <taxon>Eukaryota</taxon>
        <taxon>Metazoa</taxon>
        <taxon>Ecdysozoa</taxon>
        <taxon>Arthropoda</taxon>
        <taxon>Hexapoda</taxon>
        <taxon>Insecta</taxon>
        <taxon>Pterygota</taxon>
        <taxon>Neoptera</taxon>
        <taxon>Endopterygota</taxon>
        <taxon>Coleoptera</taxon>
        <taxon>Polyphaga</taxon>
        <taxon>Staphyliniformia</taxon>
        <taxon>Silphidae</taxon>
        <taxon>Nicrophorinae</taxon>
        <taxon>Nicrophorus</taxon>
    </lineage>
</organism>
<evidence type="ECO:0000313" key="3">
    <source>
        <dbReference type="Proteomes" id="UP000695000"/>
    </source>
</evidence>
<dbReference type="Proteomes" id="UP000695000">
    <property type="component" value="Unplaced"/>
</dbReference>
<keyword evidence="2" id="KW-0732">Signal</keyword>
<name>A0ABM1ME84_NICVS</name>
<feature type="signal peptide" evidence="2">
    <location>
        <begin position="1"/>
        <end position="15"/>
    </location>
</feature>
<accession>A0ABM1ME84</accession>
<dbReference type="GeneID" id="108559990"/>
<evidence type="ECO:0000256" key="2">
    <source>
        <dbReference type="SAM" id="SignalP"/>
    </source>
</evidence>
<evidence type="ECO:0000256" key="1">
    <source>
        <dbReference type="SAM" id="MobiDB-lite"/>
    </source>
</evidence>